<sequence length="574" mass="62431">MATRATRTLALVAVVTIALSGCRSKDSLSGDPRREKTTGGGTLTYFSARVVDGTDPQRAYLGRDLSTWSRLVYRSLVTFPVSADPAISTTPVPDLATDTGTSSHGARSWTFTVKDGVTWEDGRPITCADFKYGASRVFATDVITGGPNYLLTYLDIPTDPQTGLPIYTGPYHSSAEGRAAFDRAITCNGKTITYHFKKPWADFPLAVAALHMMDPYRRDKDRRGKSDFQIFSNGPYRLEGSWDNDTGGTFVRNGYYDPSTDSTEIRKARPDRIVFDFSKTAEEINDLLIADRGEARTAVTDTRIPPAYYGRITGPVADRAVTVEAPFVDHLVPNFRRLTNLRVRRALAASLDVAAYVEASGGTKVVREATDLLHPAVRGYHPRLFPGGSGDPEKARRLLESAGVQTPYPITYMYVSTPAGDKQAAAMERGWEKGGFAVTLDARAPDEYSDLIEDPGLQADVIWDSWGADWPSAITVVAPLFDSRPNLTTTSNGQDFGAYRSVEFETLVDAAQQAADLDSETKVLQQADQVLADDVAYIPLGVAVLYLLHGSRVAGYLNTAASSSFPDLGAIGVR</sequence>
<dbReference type="InterPro" id="IPR000914">
    <property type="entry name" value="SBP_5_dom"/>
</dbReference>
<dbReference type="InterPro" id="IPR039424">
    <property type="entry name" value="SBP_5"/>
</dbReference>
<dbReference type="SUPFAM" id="SSF53850">
    <property type="entry name" value="Periplasmic binding protein-like II"/>
    <property type="match status" value="1"/>
</dbReference>
<keyword evidence="3" id="KW-1185">Reference proteome</keyword>
<dbReference type="Gene3D" id="3.40.190.10">
    <property type="entry name" value="Periplasmic binding protein-like II"/>
    <property type="match status" value="1"/>
</dbReference>
<dbReference type="PANTHER" id="PTHR30290:SF83">
    <property type="entry name" value="ABC TRANSPORTER SUBSTRATE-BINDING PROTEIN"/>
    <property type="match status" value="1"/>
</dbReference>
<accession>A0A3N0GJW7</accession>
<feature type="domain" description="Solute-binding protein family 5" evidence="1">
    <location>
        <begin position="90"/>
        <end position="484"/>
    </location>
</feature>
<dbReference type="GO" id="GO:0015833">
    <property type="term" value="P:peptide transport"/>
    <property type="evidence" value="ECO:0007669"/>
    <property type="project" value="TreeGrafter"/>
</dbReference>
<comment type="caution">
    <text evidence="2">The sequence shown here is derived from an EMBL/GenBank/DDBJ whole genome shotgun (WGS) entry which is preliminary data.</text>
</comment>
<dbReference type="OrthoDB" id="9796817at2"/>
<name>A0A3N0GJW7_9ACTN</name>
<dbReference type="EMBL" id="RJSF01000044">
    <property type="protein sequence ID" value="RNM12408.1"/>
    <property type="molecule type" value="Genomic_DNA"/>
</dbReference>
<evidence type="ECO:0000313" key="2">
    <source>
        <dbReference type="EMBL" id="RNM12408.1"/>
    </source>
</evidence>
<protein>
    <submittedName>
        <fullName evidence="2">ABC transporter substrate-binding protein</fullName>
    </submittedName>
</protein>
<organism evidence="2 3">
    <name type="scientific">Nocardioides pocheonensis</name>
    <dbReference type="NCBI Taxonomy" id="661485"/>
    <lineage>
        <taxon>Bacteria</taxon>
        <taxon>Bacillati</taxon>
        <taxon>Actinomycetota</taxon>
        <taxon>Actinomycetes</taxon>
        <taxon>Propionibacteriales</taxon>
        <taxon>Nocardioidaceae</taxon>
        <taxon>Nocardioides</taxon>
    </lineage>
</organism>
<dbReference type="PROSITE" id="PS51257">
    <property type="entry name" value="PROKAR_LIPOPROTEIN"/>
    <property type="match status" value="1"/>
</dbReference>
<reference evidence="2 3" key="1">
    <citation type="submission" date="2018-11" db="EMBL/GenBank/DDBJ databases">
        <authorList>
            <person name="Li F."/>
        </authorList>
    </citation>
    <scope>NUCLEOTIDE SEQUENCE [LARGE SCALE GENOMIC DNA]</scope>
    <source>
        <strain evidence="2 3">Gsoil 818</strain>
    </source>
</reference>
<gene>
    <name evidence="2" type="ORF">EFL26_17305</name>
</gene>
<dbReference type="Proteomes" id="UP000279994">
    <property type="component" value="Unassembled WGS sequence"/>
</dbReference>
<dbReference type="RefSeq" id="WP_123224170.1">
    <property type="nucleotide sequence ID" value="NZ_RJSF01000044.1"/>
</dbReference>
<dbReference type="CDD" id="cd08506">
    <property type="entry name" value="PBP2_clavulanate_OppA2"/>
    <property type="match status" value="1"/>
</dbReference>
<dbReference type="Pfam" id="PF00496">
    <property type="entry name" value="SBP_bac_5"/>
    <property type="match status" value="1"/>
</dbReference>
<dbReference type="PANTHER" id="PTHR30290">
    <property type="entry name" value="PERIPLASMIC BINDING COMPONENT OF ABC TRANSPORTER"/>
    <property type="match status" value="1"/>
</dbReference>
<dbReference type="Gene3D" id="3.10.105.10">
    <property type="entry name" value="Dipeptide-binding Protein, Domain 3"/>
    <property type="match status" value="1"/>
</dbReference>
<evidence type="ECO:0000313" key="3">
    <source>
        <dbReference type="Proteomes" id="UP000279994"/>
    </source>
</evidence>
<dbReference type="AlphaFoldDB" id="A0A3N0GJW7"/>
<evidence type="ECO:0000259" key="1">
    <source>
        <dbReference type="Pfam" id="PF00496"/>
    </source>
</evidence>
<proteinExistence type="predicted"/>
<dbReference type="GO" id="GO:1904680">
    <property type="term" value="F:peptide transmembrane transporter activity"/>
    <property type="evidence" value="ECO:0007669"/>
    <property type="project" value="TreeGrafter"/>
</dbReference>